<dbReference type="SMART" id="SM00448">
    <property type="entry name" value="REC"/>
    <property type="match status" value="1"/>
</dbReference>
<evidence type="ECO:0000256" key="10">
    <source>
        <dbReference type="ARBA" id="ARBA00023012"/>
    </source>
</evidence>
<keyword evidence="4" id="KW-1003">Cell membrane</keyword>
<dbReference type="InterPro" id="IPR036641">
    <property type="entry name" value="HPT_dom_sf"/>
</dbReference>
<dbReference type="Pfam" id="PF00512">
    <property type="entry name" value="HisKA"/>
    <property type="match status" value="1"/>
</dbReference>
<dbReference type="Gene3D" id="1.10.287.130">
    <property type="match status" value="1"/>
</dbReference>
<keyword evidence="19" id="KW-1185">Reference proteome</keyword>
<evidence type="ECO:0000256" key="13">
    <source>
        <dbReference type="PROSITE-ProRule" id="PRU00169"/>
    </source>
</evidence>
<protein>
    <recommendedName>
        <fullName evidence="3">histidine kinase</fullName>
        <ecNumber evidence="3">2.7.13.3</ecNumber>
    </recommendedName>
</protein>
<evidence type="ECO:0000259" key="17">
    <source>
        <dbReference type="PROSITE" id="PS50894"/>
    </source>
</evidence>
<dbReference type="PROSITE" id="PS50110">
    <property type="entry name" value="RESPONSE_REGULATORY"/>
    <property type="match status" value="1"/>
</dbReference>
<proteinExistence type="predicted"/>
<dbReference type="Proteomes" id="UP001595897">
    <property type="component" value="Unassembled WGS sequence"/>
</dbReference>
<dbReference type="Pfam" id="PF00072">
    <property type="entry name" value="Response_reg"/>
    <property type="match status" value="1"/>
</dbReference>
<dbReference type="InterPro" id="IPR008207">
    <property type="entry name" value="Sig_transdc_His_kin_Hpt_dom"/>
</dbReference>
<keyword evidence="9" id="KW-1133">Transmembrane helix</keyword>
<evidence type="ECO:0000256" key="1">
    <source>
        <dbReference type="ARBA" id="ARBA00000085"/>
    </source>
</evidence>
<dbReference type="InterPro" id="IPR005467">
    <property type="entry name" value="His_kinase_dom"/>
</dbReference>
<evidence type="ECO:0000259" key="15">
    <source>
        <dbReference type="PROSITE" id="PS50109"/>
    </source>
</evidence>
<dbReference type="Pfam" id="PF01627">
    <property type="entry name" value="Hpt"/>
    <property type="match status" value="1"/>
</dbReference>
<dbReference type="EMBL" id="JBHSGU010000029">
    <property type="protein sequence ID" value="MFC4701970.1"/>
    <property type="molecule type" value="Genomic_DNA"/>
</dbReference>
<evidence type="ECO:0000313" key="18">
    <source>
        <dbReference type="EMBL" id="MFC4701970.1"/>
    </source>
</evidence>
<dbReference type="PROSITE" id="PS50109">
    <property type="entry name" value="HIS_KIN"/>
    <property type="match status" value="1"/>
</dbReference>
<comment type="caution">
    <text evidence="18">The sequence shown here is derived from an EMBL/GenBank/DDBJ whole genome shotgun (WGS) entry which is preliminary data.</text>
</comment>
<evidence type="ECO:0000256" key="14">
    <source>
        <dbReference type="SAM" id="Coils"/>
    </source>
</evidence>
<feature type="modified residue" description="4-aspartylphosphate" evidence="13">
    <location>
        <position position="365"/>
    </location>
</feature>
<dbReference type="InterPro" id="IPR004358">
    <property type="entry name" value="Sig_transdc_His_kin-like_C"/>
</dbReference>
<feature type="modified residue" description="Phosphohistidine" evidence="12">
    <location>
        <position position="505"/>
    </location>
</feature>
<dbReference type="PANTHER" id="PTHR45339">
    <property type="entry name" value="HYBRID SIGNAL TRANSDUCTION HISTIDINE KINASE J"/>
    <property type="match status" value="1"/>
</dbReference>
<dbReference type="EC" id="2.7.13.3" evidence="3"/>
<comment type="catalytic activity">
    <reaction evidence="1">
        <text>ATP + protein L-histidine = ADP + protein N-phospho-L-histidine.</text>
        <dbReference type="EC" id="2.7.13.3"/>
    </reaction>
</comment>
<keyword evidence="11" id="KW-0472">Membrane</keyword>
<evidence type="ECO:0000256" key="3">
    <source>
        <dbReference type="ARBA" id="ARBA00012438"/>
    </source>
</evidence>
<keyword evidence="6" id="KW-0812">Transmembrane</keyword>
<dbReference type="SUPFAM" id="SSF52172">
    <property type="entry name" value="CheY-like"/>
    <property type="match status" value="1"/>
</dbReference>
<keyword evidence="7" id="KW-0547">Nucleotide-binding</keyword>
<feature type="domain" description="HPt" evidence="17">
    <location>
        <begin position="466"/>
        <end position="559"/>
    </location>
</feature>
<keyword evidence="5 13" id="KW-0597">Phosphoprotein</keyword>
<dbReference type="SUPFAM" id="SSF47384">
    <property type="entry name" value="Homodimeric domain of signal transducing histidine kinase"/>
    <property type="match status" value="1"/>
</dbReference>
<dbReference type="InterPro" id="IPR036890">
    <property type="entry name" value="HATPase_C_sf"/>
</dbReference>
<dbReference type="SUPFAM" id="SSF47226">
    <property type="entry name" value="Histidine-containing phosphotransfer domain, HPT domain"/>
    <property type="match status" value="1"/>
</dbReference>
<feature type="coiled-coil region" evidence="14">
    <location>
        <begin position="4"/>
        <end position="63"/>
    </location>
</feature>
<dbReference type="Gene3D" id="1.20.120.160">
    <property type="entry name" value="HPT domain"/>
    <property type="match status" value="1"/>
</dbReference>
<dbReference type="InterPro" id="IPR003594">
    <property type="entry name" value="HATPase_dom"/>
</dbReference>
<evidence type="ECO:0000256" key="8">
    <source>
        <dbReference type="ARBA" id="ARBA00022840"/>
    </source>
</evidence>
<evidence type="ECO:0000256" key="4">
    <source>
        <dbReference type="ARBA" id="ARBA00022475"/>
    </source>
</evidence>
<dbReference type="CDD" id="cd17546">
    <property type="entry name" value="REC_hyHK_CKI1_RcsC-like"/>
    <property type="match status" value="1"/>
</dbReference>
<dbReference type="Gene3D" id="3.40.50.2300">
    <property type="match status" value="1"/>
</dbReference>
<comment type="subcellular location">
    <subcellularLocation>
        <location evidence="2">Cell membrane</location>
        <topology evidence="2">Multi-pass membrane protein</topology>
    </subcellularLocation>
</comment>
<feature type="domain" description="Histidine kinase" evidence="15">
    <location>
        <begin position="77"/>
        <end position="294"/>
    </location>
</feature>
<evidence type="ECO:0000256" key="12">
    <source>
        <dbReference type="PROSITE-ProRule" id="PRU00110"/>
    </source>
</evidence>
<keyword evidence="10" id="KW-0902">Two-component regulatory system</keyword>
<evidence type="ECO:0000256" key="2">
    <source>
        <dbReference type="ARBA" id="ARBA00004651"/>
    </source>
</evidence>
<organism evidence="18 19">
    <name type="scientific">Glaciecola siphonariae</name>
    <dbReference type="NCBI Taxonomy" id="521012"/>
    <lineage>
        <taxon>Bacteria</taxon>
        <taxon>Pseudomonadati</taxon>
        <taxon>Pseudomonadota</taxon>
        <taxon>Gammaproteobacteria</taxon>
        <taxon>Alteromonadales</taxon>
        <taxon>Alteromonadaceae</taxon>
        <taxon>Glaciecola</taxon>
    </lineage>
</organism>
<keyword evidence="14" id="KW-0175">Coiled coil</keyword>
<evidence type="ECO:0000259" key="16">
    <source>
        <dbReference type="PROSITE" id="PS50110"/>
    </source>
</evidence>
<dbReference type="GO" id="GO:0005524">
    <property type="term" value="F:ATP binding"/>
    <property type="evidence" value="ECO:0007669"/>
    <property type="project" value="UniProtKB-KW"/>
</dbReference>
<feature type="domain" description="Response regulatory" evidence="16">
    <location>
        <begin position="316"/>
        <end position="433"/>
    </location>
</feature>
<sequence length="644" mass="70960">MTDADKFQRRIERERLARKEAERLLEEKSAALYEKNLELFALSESLEKLVAERTAQMQKARDDALNALKVKTDFIANMSHELRTPMNGVLGVLTLLQNEKVSPAQRELLDIAESSGKHLLEVINDILDFSKIEANKISIELGPVEIAPYLSGVAAPFVLQAKQKNIALNVEVDPSVEKTLTTDKLRLTQIITNLLSNAIKFTHSGTVNLRFKRLEQGRYRLQVIDTGIGISQENLKSVFSAFEQADTSITREFGGTGLGMNITKRLVDMLGGTIDIESTLGEGTTFTVDVSMDLAPELSASQSTHHEQRSNTLQAHLLLVEDHKVNQLVAQRLLETWGFDVSLAENGAQALEMVKQADYHGILMDLQMPVMGGVQAAKVMRNEGLIADSIPIIAMTAHSSDEHIKECFNAGMQAHVSKPLDKDILLSVLQKHVTQDIDANEESADLPPVNIAHLNLQSALPRVGGDWLLLHSLLSRFLLEFTDFLPVFQQAKADDMTDYAISMLHKIKGSGGNLGMQALSELASSHEAMLLEHNTWPSDDVIQQMSQMLEETRRDFEALASPADAQPEKSLVSASPTQILAQISLIEQNLKQDVFAAEAALNELLSFDLDATLLAVLKSAETAMQAFDTQAVAKALTQARLTMD</sequence>
<dbReference type="InterPro" id="IPR036097">
    <property type="entry name" value="HisK_dim/P_sf"/>
</dbReference>
<dbReference type="InterPro" id="IPR001789">
    <property type="entry name" value="Sig_transdc_resp-reg_receiver"/>
</dbReference>
<evidence type="ECO:0000313" key="19">
    <source>
        <dbReference type="Proteomes" id="UP001595897"/>
    </source>
</evidence>
<dbReference type="CDD" id="cd16922">
    <property type="entry name" value="HATPase_EvgS-ArcB-TorS-like"/>
    <property type="match status" value="1"/>
</dbReference>
<dbReference type="InterPro" id="IPR011006">
    <property type="entry name" value="CheY-like_superfamily"/>
</dbReference>
<gene>
    <name evidence="18" type="ORF">ACFO4O_17630</name>
</gene>
<dbReference type="Gene3D" id="3.30.565.10">
    <property type="entry name" value="Histidine kinase-like ATPase, C-terminal domain"/>
    <property type="match status" value="1"/>
</dbReference>
<dbReference type="PANTHER" id="PTHR45339:SF1">
    <property type="entry name" value="HYBRID SIGNAL TRANSDUCTION HISTIDINE KINASE J"/>
    <property type="match status" value="1"/>
</dbReference>
<evidence type="ECO:0000256" key="11">
    <source>
        <dbReference type="ARBA" id="ARBA00023136"/>
    </source>
</evidence>
<evidence type="ECO:0000256" key="9">
    <source>
        <dbReference type="ARBA" id="ARBA00022989"/>
    </source>
</evidence>
<dbReference type="SMART" id="SM00387">
    <property type="entry name" value="HATPase_c"/>
    <property type="match status" value="1"/>
</dbReference>
<reference evidence="19" key="1">
    <citation type="journal article" date="2019" name="Int. J. Syst. Evol. Microbiol.">
        <title>The Global Catalogue of Microorganisms (GCM) 10K type strain sequencing project: providing services to taxonomists for standard genome sequencing and annotation.</title>
        <authorList>
            <consortium name="The Broad Institute Genomics Platform"/>
            <consortium name="The Broad Institute Genome Sequencing Center for Infectious Disease"/>
            <person name="Wu L."/>
            <person name="Ma J."/>
        </authorList>
    </citation>
    <scope>NUCLEOTIDE SEQUENCE [LARGE SCALE GENOMIC DNA]</scope>
    <source>
        <strain evidence="19">KACC 12507</strain>
    </source>
</reference>
<accession>A0ABV9M056</accession>
<dbReference type="SMART" id="SM00388">
    <property type="entry name" value="HisKA"/>
    <property type="match status" value="1"/>
</dbReference>
<evidence type="ECO:0000256" key="6">
    <source>
        <dbReference type="ARBA" id="ARBA00022692"/>
    </source>
</evidence>
<name>A0ABV9M056_9ALTE</name>
<dbReference type="CDD" id="cd00082">
    <property type="entry name" value="HisKA"/>
    <property type="match status" value="1"/>
</dbReference>
<evidence type="ECO:0000256" key="5">
    <source>
        <dbReference type="ARBA" id="ARBA00022553"/>
    </source>
</evidence>
<dbReference type="SUPFAM" id="SSF55874">
    <property type="entry name" value="ATPase domain of HSP90 chaperone/DNA topoisomerase II/histidine kinase"/>
    <property type="match status" value="1"/>
</dbReference>
<dbReference type="Pfam" id="PF02518">
    <property type="entry name" value="HATPase_c"/>
    <property type="match status" value="1"/>
</dbReference>
<dbReference type="InterPro" id="IPR003661">
    <property type="entry name" value="HisK_dim/P_dom"/>
</dbReference>
<dbReference type="PRINTS" id="PR00344">
    <property type="entry name" value="BCTRLSENSOR"/>
</dbReference>
<dbReference type="RefSeq" id="WP_382410945.1">
    <property type="nucleotide sequence ID" value="NZ_JBHSGU010000029.1"/>
</dbReference>
<dbReference type="PROSITE" id="PS50894">
    <property type="entry name" value="HPT"/>
    <property type="match status" value="1"/>
</dbReference>
<keyword evidence="8 18" id="KW-0067">ATP-binding</keyword>
<evidence type="ECO:0000256" key="7">
    <source>
        <dbReference type="ARBA" id="ARBA00022741"/>
    </source>
</evidence>